<comment type="caution">
    <text evidence="3">The sequence shown here is derived from an EMBL/GenBank/DDBJ whole genome shotgun (WGS) entry which is preliminary data.</text>
</comment>
<dbReference type="PIRSF" id="PIRSF034961">
    <property type="entry name" value="UCP034961_SH3_2"/>
    <property type="match status" value="1"/>
</dbReference>
<feature type="domain" description="SH3" evidence="2">
    <location>
        <begin position="7"/>
        <end position="60"/>
    </location>
</feature>
<dbReference type="Proteomes" id="UP001242368">
    <property type="component" value="Unassembled WGS sequence"/>
</dbReference>
<keyword evidence="4" id="KW-1185">Reference proteome</keyword>
<evidence type="ECO:0000259" key="2">
    <source>
        <dbReference type="Pfam" id="PF07653"/>
    </source>
</evidence>
<dbReference type="EMBL" id="JAUFQU010000001">
    <property type="protein sequence ID" value="MDN3707458.1"/>
    <property type="molecule type" value="Genomic_DNA"/>
</dbReference>
<protein>
    <submittedName>
        <fullName evidence="3">SH3 domain-containing protein</fullName>
    </submittedName>
</protein>
<dbReference type="SUPFAM" id="SSF50044">
    <property type="entry name" value="SH3-domain"/>
    <property type="match status" value="2"/>
</dbReference>
<evidence type="ECO:0000313" key="3">
    <source>
        <dbReference type="EMBL" id="MDN3707458.1"/>
    </source>
</evidence>
<accession>A0ABT8CSH2</accession>
<sequence length="117" mass="13710">MEIWKSISSHTSEYENPIKLLKGEIVKLGNRAPEENWKDWIWAENDKEQGGWVPIQIIENLESNKQGLILEDYSAKELNIDKDEIVVKVKSLNGWSWCRKIKDNDEGWIPDEVIDMQ</sequence>
<dbReference type="InterPro" id="IPR036028">
    <property type="entry name" value="SH3-like_dom_sf"/>
</dbReference>
<evidence type="ECO:0000256" key="1">
    <source>
        <dbReference type="ARBA" id="ARBA00022443"/>
    </source>
</evidence>
<keyword evidence="1" id="KW-0728">SH3 domain</keyword>
<dbReference type="RefSeq" id="WP_290363431.1">
    <property type="nucleotide sequence ID" value="NZ_JAUFQU010000001.1"/>
</dbReference>
<reference evidence="4" key="1">
    <citation type="journal article" date="2019" name="Int. J. Syst. Evol. Microbiol.">
        <title>The Global Catalogue of Microorganisms (GCM) 10K type strain sequencing project: providing services to taxonomists for standard genome sequencing and annotation.</title>
        <authorList>
            <consortium name="The Broad Institute Genomics Platform"/>
            <consortium name="The Broad Institute Genome Sequencing Center for Infectious Disease"/>
            <person name="Wu L."/>
            <person name="Ma J."/>
        </authorList>
    </citation>
    <scope>NUCLEOTIDE SEQUENCE [LARGE SCALE GENOMIC DNA]</scope>
    <source>
        <strain evidence="4">CECT 7184</strain>
    </source>
</reference>
<dbReference type="InterPro" id="IPR014593">
    <property type="entry name" value="UCP034961_SH3_2"/>
</dbReference>
<dbReference type="Pfam" id="PF07653">
    <property type="entry name" value="SH3_2"/>
    <property type="match status" value="1"/>
</dbReference>
<name>A0ABT8CSH2_9FLAO</name>
<dbReference type="InterPro" id="IPR001452">
    <property type="entry name" value="SH3_domain"/>
</dbReference>
<evidence type="ECO:0000313" key="4">
    <source>
        <dbReference type="Proteomes" id="UP001242368"/>
    </source>
</evidence>
<organism evidence="3 4">
    <name type="scientific">Paenimyroides ceti</name>
    <dbReference type="NCBI Taxonomy" id="395087"/>
    <lineage>
        <taxon>Bacteria</taxon>
        <taxon>Pseudomonadati</taxon>
        <taxon>Bacteroidota</taxon>
        <taxon>Flavobacteriia</taxon>
        <taxon>Flavobacteriales</taxon>
        <taxon>Flavobacteriaceae</taxon>
        <taxon>Paenimyroides</taxon>
    </lineage>
</organism>
<proteinExistence type="predicted"/>
<gene>
    <name evidence="3" type="ORF">QW060_09980</name>
</gene>